<dbReference type="STRING" id="1300222.I532_07255"/>
<keyword evidence="8" id="KW-1185">Reference proteome</keyword>
<dbReference type="PANTHER" id="PTHR42981">
    <property type="entry name" value="PYRUVATE DEHYDROGENASE [UBIQUINONE]"/>
    <property type="match status" value="1"/>
</dbReference>
<dbReference type="Pfam" id="PF02776">
    <property type="entry name" value="TPP_enzyme_N"/>
    <property type="match status" value="1"/>
</dbReference>
<dbReference type="InterPro" id="IPR000399">
    <property type="entry name" value="TPP-bd_CS"/>
</dbReference>
<dbReference type="GO" id="GO:0000287">
    <property type="term" value="F:magnesium ion binding"/>
    <property type="evidence" value="ECO:0007669"/>
    <property type="project" value="InterPro"/>
</dbReference>
<dbReference type="GO" id="GO:0030976">
    <property type="term" value="F:thiamine pyrophosphate binding"/>
    <property type="evidence" value="ECO:0007669"/>
    <property type="project" value="InterPro"/>
</dbReference>
<dbReference type="SUPFAM" id="SSF52467">
    <property type="entry name" value="DHS-like NAD/FAD-binding domain"/>
    <property type="match status" value="1"/>
</dbReference>
<organism evidence="7 8">
    <name type="scientific">Brevibacillus borstelensis AK1</name>
    <dbReference type="NCBI Taxonomy" id="1300222"/>
    <lineage>
        <taxon>Bacteria</taxon>
        <taxon>Bacillati</taxon>
        <taxon>Bacillota</taxon>
        <taxon>Bacilli</taxon>
        <taxon>Bacillales</taxon>
        <taxon>Paenibacillaceae</taxon>
        <taxon>Brevibacillus</taxon>
    </lineage>
</organism>
<sequence length="551" mass="59934">MQVAQYVTEQLRMWGVKHIYGVAGDAILPWLDVIGKQKDIRYIACRHESAAAMMAAAEAKWTGRPAVCTATSGPGTLNLLNGLADAYADHAPVLAITGQVETHKLGGPYKQYVPQEDLLRPLCLYSTTVAHPDAIGNVLHRAYVTAGSQKGVAHLAICKDIFSRTTVWPLVETLPRLRTGVGVDRGEVEHAAELLLQAKKPVILMGTGSRESANLCLQMAEKIGAALLLTLGAKGTVDEAYPLVLGGLGEGGSRAGLEALAQADLLVALGASWFPRSFIPAGLPVVQVDHNPITVHAHPRLFPVTAELGDVLPLWLRRLEGKSPDSGWIQQVKRWHASFWQEIEQLVDQGTDELIKPETLMHALSQVVDDNAIIALDTGEHSIWFNRAFRGTAQFPIFSGKWRTMGYGLPAAIAAKLNNPDRQVVAIVGDGGLQMTAGELMTAAAHNLSFPLIVVNNKTLGLEEWKMVQTGLAPFGTRLENPDFVKWAEACGIEGRRVSAVHELLPALKEAMKSQNMILLDIQCTLPTLTERKREIPFQAQATNVYNERKV</sequence>
<comment type="caution">
    <text evidence="7">The sequence shown here is derived from an EMBL/GenBank/DDBJ whole genome shotgun (WGS) entry which is preliminary data.</text>
</comment>
<dbReference type="InterPro" id="IPR012000">
    <property type="entry name" value="Thiamin_PyroP_enz_cen_dom"/>
</dbReference>
<keyword evidence="2 3" id="KW-0786">Thiamine pyrophosphate</keyword>
<dbReference type="InterPro" id="IPR012001">
    <property type="entry name" value="Thiamin_PyroP_enz_TPP-bd_dom"/>
</dbReference>
<evidence type="ECO:0000256" key="3">
    <source>
        <dbReference type="RuleBase" id="RU362132"/>
    </source>
</evidence>
<dbReference type="PROSITE" id="PS00187">
    <property type="entry name" value="TPP_ENZYMES"/>
    <property type="match status" value="1"/>
</dbReference>
<dbReference type="AlphaFoldDB" id="M8DJL0"/>
<evidence type="ECO:0000256" key="1">
    <source>
        <dbReference type="ARBA" id="ARBA00007812"/>
    </source>
</evidence>
<evidence type="ECO:0000256" key="2">
    <source>
        <dbReference type="ARBA" id="ARBA00023052"/>
    </source>
</evidence>
<dbReference type="PATRIC" id="fig|1300222.3.peg.1490"/>
<dbReference type="InterPro" id="IPR029061">
    <property type="entry name" value="THDP-binding"/>
</dbReference>
<comment type="similarity">
    <text evidence="1 3">Belongs to the TPP enzyme family.</text>
</comment>
<evidence type="ECO:0000313" key="8">
    <source>
        <dbReference type="Proteomes" id="UP000012081"/>
    </source>
</evidence>
<feature type="domain" description="Thiamine pyrophosphate enzyme N-terminal TPP-binding" evidence="6">
    <location>
        <begin position="1"/>
        <end position="115"/>
    </location>
</feature>
<gene>
    <name evidence="7" type="ORF">I532_07255</name>
</gene>
<dbReference type="Pfam" id="PF02775">
    <property type="entry name" value="TPP_enzyme_C"/>
    <property type="match status" value="1"/>
</dbReference>
<evidence type="ECO:0000313" key="7">
    <source>
        <dbReference type="EMBL" id="EMT53793.1"/>
    </source>
</evidence>
<feature type="domain" description="Thiamine pyrophosphate enzyme TPP-binding" evidence="5">
    <location>
        <begin position="377"/>
        <end position="522"/>
    </location>
</feature>
<dbReference type="RefSeq" id="WP_003387329.1">
    <property type="nucleotide sequence ID" value="NZ_APBN01000002.1"/>
</dbReference>
<name>M8DJL0_9BACL</name>
<accession>M8DJL0</accession>
<feature type="domain" description="Thiamine pyrophosphate enzyme central" evidence="4">
    <location>
        <begin position="188"/>
        <end position="312"/>
    </location>
</feature>
<protein>
    <submittedName>
        <fullName evidence="7">Pyruvate dehydrogenase</fullName>
    </submittedName>
</protein>
<dbReference type="OrthoDB" id="4494979at2"/>
<keyword evidence="7" id="KW-0670">Pyruvate</keyword>
<proteinExistence type="inferred from homology"/>
<dbReference type="InterPro" id="IPR047211">
    <property type="entry name" value="POXB-like"/>
</dbReference>
<dbReference type="Gene3D" id="3.40.50.1220">
    <property type="entry name" value="TPP-binding domain"/>
    <property type="match status" value="1"/>
</dbReference>
<dbReference type="GO" id="GO:0003824">
    <property type="term" value="F:catalytic activity"/>
    <property type="evidence" value="ECO:0007669"/>
    <property type="project" value="InterPro"/>
</dbReference>
<dbReference type="Pfam" id="PF00205">
    <property type="entry name" value="TPP_enzyme_M"/>
    <property type="match status" value="1"/>
</dbReference>
<dbReference type="Proteomes" id="UP000012081">
    <property type="component" value="Unassembled WGS sequence"/>
</dbReference>
<dbReference type="InterPro" id="IPR029035">
    <property type="entry name" value="DHS-like_NAD/FAD-binding_dom"/>
</dbReference>
<evidence type="ECO:0000259" key="6">
    <source>
        <dbReference type="Pfam" id="PF02776"/>
    </source>
</evidence>
<dbReference type="SUPFAM" id="SSF52518">
    <property type="entry name" value="Thiamin diphosphate-binding fold (THDP-binding)"/>
    <property type="match status" value="2"/>
</dbReference>
<dbReference type="InterPro" id="IPR011766">
    <property type="entry name" value="TPP_enzyme_TPP-bd"/>
</dbReference>
<dbReference type="EMBL" id="APBN01000002">
    <property type="protein sequence ID" value="EMT53793.1"/>
    <property type="molecule type" value="Genomic_DNA"/>
</dbReference>
<evidence type="ECO:0000259" key="5">
    <source>
        <dbReference type="Pfam" id="PF02775"/>
    </source>
</evidence>
<reference evidence="7 8" key="1">
    <citation type="submission" date="2013-03" db="EMBL/GenBank/DDBJ databases">
        <title>Assembly of a new bacterial strain Brevibacillus borstelensis AK1.</title>
        <authorList>
            <person name="Rajan I."/>
            <person name="PoliReddy D."/>
            <person name="Sugumar T."/>
            <person name="Rathinam K."/>
            <person name="Alqarawi S."/>
            <person name="Khalil A.B."/>
            <person name="Sivakumar N."/>
        </authorList>
    </citation>
    <scope>NUCLEOTIDE SEQUENCE [LARGE SCALE GENOMIC DNA]</scope>
    <source>
        <strain evidence="7 8">AK1</strain>
    </source>
</reference>
<evidence type="ECO:0000259" key="4">
    <source>
        <dbReference type="Pfam" id="PF00205"/>
    </source>
</evidence>
<dbReference type="PANTHER" id="PTHR42981:SF2">
    <property type="entry name" value="PYRUVATE DEHYDROGENASE [UBIQUINONE]"/>
    <property type="match status" value="1"/>
</dbReference>
<dbReference type="Gene3D" id="3.40.50.970">
    <property type="match status" value="2"/>
</dbReference>